<dbReference type="OrthoDB" id="3029887at2759"/>
<organism evidence="1 2">
    <name type="scientific">Marasmius oreades</name>
    <name type="common">fairy-ring Marasmius</name>
    <dbReference type="NCBI Taxonomy" id="181124"/>
    <lineage>
        <taxon>Eukaryota</taxon>
        <taxon>Fungi</taxon>
        <taxon>Dikarya</taxon>
        <taxon>Basidiomycota</taxon>
        <taxon>Agaricomycotina</taxon>
        <taxon>Agaricomycetes</taxon>
        <taxon>Agaricomycetidae</taxon>
        <taxon>Agaricales</taxon>
        <taxon>Marasmiineae</taxon>
        <taxon>Marasmiaceae</taxon>
        <taxon>Marasmius</taxon>
    </lineage>
</organism>
<proteinExistence type="predicted"/>
<accession>A0A9P7URS4</accession>
<comment type="caution">
    <text evidence="1">The sequence shown here is derived from an EMBL/GenBank/DDBJ whole genome shotgun (WGS) entry which is preliminary data.</text>
</comment>
<dbReference type="GeneID" id="66080224"/>
<keyword evidence="2" id="KW-1185">Reference proteome</keyword>
<dbReference type="KEGG" id="more:E1B28_011149"/>
<dbReference type="AlphaFoldDB" id="A0A9P7URS4"/>
<protein>
    <submittedName>
        <fullName evidence="1">Uncharacterized protein</fullName>
    </submittedName>
</protein>
<dbReference type="EMBL" id="CM032187">
    <property type="protein sequence ID" value="KAG7089464.1"/>
    <property type="molecule type" value="Genomic_DNA"/>
</dbReference>
<reference evidence="1" key="1">
    <citation type="journal article" date="2021" name="Genome Biol. Evol.">
        <title>The assembled and annotated genome of the fairy-ring fungus Marasmius oreades.</title>
        <authorList>
            <person name="Hiltunen M."/>
            <person name="Ament-Velasquez S.L."/>
            <person name="Johannesson H."/>
        </authorList>
    </citation>
    <scope>NUCLEOTIDE SEQUENCE</scope>
    <source>
        <strain evidence="1">03SP1</strain>
    </source>
</reference>
<gene>
    <name evidence="1" type="ORF">E1B28_011149</name>
</gene>
<dbReference type="RefSeq" id="XP_043005934.1">
    <property type="nucleotide sequence ID" value="XM_043156149.1"/>
</dbReference>
<dbReference type="Proteomes" id="UP001049176">
    <property type="component" value="Chromosome 7"/>
</dbReference>
<evidence type="ECO:0000313" key="2">
    <source>
        <dbReference type="Proteomes" id="UP001049176"/>
    </source>
</evidence>
<sequence length="823" mass="92321">MHDTSEFKFSPLIAGIFEHDSDLQRLLKASTVSILEAYKVPSLPWAAEYEEVSHQTTIHHGLSGFGHRNSLLVIYVAAVMLANRKRFQRQGLHLHFSIYEMQSQDEGGSGNSFQTNCDGALNTGLPGQVKLPTVTLNEMLCDPDIPDVTRLTNLTNLAQCVTDGLDVSQHKEDLKEQNPAALAMFIEAIRKAEVDTSLAFTTRGTVGKIHHLKIQDALDYIQENMKDMITIEYFFNYEVVGLVSTNPQKPQLEVRRVGSSKSRLVEFDFVHLSNGTPWKSPVPDKLPGLPVYSGIPNHYDIRHFLENCQLLENGKIRPGARIGITGMSLSAYDFVPLILNCTSIIEPSETEGYRINEEEAAKYAGLLTFVSNSGDPAPPRHTHPKHFAVVRPILTTEEVHTMLLQKGFEWLSFWKLFFHANVARSLGKLPRDLQSQHDMAPKDRMIDYARQTEAHFNGQVTEVGLLRTGYWLIYGGQGFEVDPDKAEDALVKKAPLSRRERSGNLLRRAALSEVTKLDYVKAGHSNKEFFDEYHTMHFTISGSPARIHHLISRMFELGVATHVSGKFEDIARGESIASGHQVDALFAPKSLDRKCDKVFRSLEGQVKVVVDGQPEYGKGRFLKALDGSFVHAMDMGMGGHGTRVKLPGSSGTDESIVGMRWLDTATLEAAAKSAATVAPMTVLLSSIAAQQGIGKDPVDRLLQYYRKCLPSDEDFAKETAQFKPVWREINEKHAFLQLCQEVTCNGDEYLDYSEKVFDRESREKVVSDLAKRHVTAVKNYHDAIVCIQDFDPPSVEEFYIERFVDFSPSEVESCWEKHCLLMD</sequence>
<name>A0A9P7URS4_9AGAR</name>
<evidence type="ECO:0000313" key="1">
    <source>
        <dbReference type="EMBL" id="KAG7089464.1"/>
    </source>
</evidence>